<evidence type="ECO:0000313" key="1">
    <source>
        <dbReference type="EMBL" id="KAK3389304.1"/>
    </source>
</evidence>
<protein>
    <submittedName>
        <fullName evidence="1">Uncharacterized protein</fullName>
    </submittedName>
</protein>
<name>A0AAE0U3K7_9PEZI</name>
<comment type="caution">
    <text evidence="1">The sequence shown here is derived from an EMBL/GenBank/DDBJ whole genome shotgun (WGS) entry which is preliminary data.</text>
</comment>
<dbReference type="Proteomes" id="UP001285441">
    <property type="component" value="Unassembled WGS sequence"/>
</dbReference>
<keyword evidence="2" id="KW-1185">Reference proteome</keyword>
<dbReference type="PANTHER" id="PTHR35043:SF9">
    <property type="match status" value="1"/>
</dbReference>
<proteinExistence type="predicted"/>
<organism evidence="1 2">
    <name type="scientific">Podospora didyma</name>
    <dbReference type="NCBI Taxonomy" id="330526"/>
    <lineage>
        <taxon>Eukaryota</taxon>
        <taxon>Fungi</taxon>
        <taxon>Dikarya</taxon>
        <taxon>Ascomycota</taxon>
        <taxon>Pezizomycotina</taxon>
        <taxon>Sordariomycetes</taxon>
        <taxon>Sordariomycetidae</taxon>
        <taxon>Sordariales</taxon>
        <taxon>Podosporaceae</taxon>
        <taxon>Podospora</taxon>
    </lineage>
</organism>
<reference evidence="1" key="2">
    <citation type="submission" date="2023-06" db="EMBL/GenBank/DDBJ databases">
        <authorList>
            <consortium name="Lawrence Berkeley National Laboratory"/>
            <person name="Haridas S."/>
            <person name="Hensen N."/>
            <person name="Bonometti L."/>
            <person name="Westerberg I."/>
            <person name="Brannstrom I.O."/>
            <person name="Guillou S."/>
            <person name="Cros-Aarteil S."/>
            <person name="Calhoun S."/>
            <person name="Kuo A."/>
            <person name="Mondo S."/>
            <person name="Pangilinan J."/>
            <person name="Riley R."/>
            <person name="LaButti K."/>
            <person name="Andreopoulos B."/>
            <person name="Lipzen A."/>
            <person name="Chen C."/>
            <person name="Yanf M."/>
            <person name="Daum C."/>
            <person name="Ng V."/>
            <person name="Clum A."/>
            <person name="Steindorff A."/>
            <person name="Ohm R."/>
            <person name="Martin F."/>
            <person name="Silar P."/>
            <person name="Natvig D."/>
            <person name="Lalanne C."/>
            <person name="Gautier V."/>
            <person name="Ament-velasquez S.L."/>
            <person name="Kruys A."/>
            <person name="Hutchinson M.I."/>
            <person name="Powell A.J."/>
            <person name="Barry K."/>
            <person name="Miller A.N."/>
            <person name="Grigoriev I.V."/>
            <person name="Debuchy R."/>
            <person name="Gladieux P."/>
            <person name="Thoren M.H."/>
            <person name="Johannesson H."/>
        </authorList>
    </citation>
    <scope>NUCLEOTIDE SEQUENCE</scope>
    <source>
        <strain evidence="1">CBS 232.78</strain>
    </source>
</reference>
<evidence type="ECO:0000313" key="2">
    <source>
        <dbReference type="Proteomes" id="UP001285441"/>
    </source>
</evidence>
<reference evidence="1" key="1">
    <citation type="journal article" date="2023" name="Mol. Phylogenet. Evol.">
        <title>Genome-scale phylogeny and comparative genomics of the fungal order Sordariales.</title>
        <authorList>
            <person name="Hensen N."/>
            <person name="Bonometti L."/>
            <person name="Westerberg I."/>
            <person name="Brannstrom I.O."/>
            <person name="Guillou S."/>
            <person name="Cros-Aarteil S."/>
            <person name="Calhoun S."/>
            <person name="Haridas S."/>
            <person name="Kuo A."/>
            <person name="Mondo S."/>
            <person name="Pangilinan J."/>
            <person name="Riley R."/>
            <person name="LaButti K."/>
            <person name="Andreopoulos B."/>
            <person name="Lipzen A."/>
            <person name="Chen C."/>
            <person name="Yan M."/>
            <person name="Daum C."/>
            <person name="Ng V."/>
            <person name="Clum A."/>
            <person name="Steindorff A."/>
            <person name="Ohm R.A."/>
            <person name="Martin F."/>
            <person name="Silar P."/>
            <person name="Natvig D.O."/>
            <person name="Lalanne C."/>
            <person name="Gautier V."/>
            <person name="Ament-Velasquez S.L."/>
            <person name="Kruys A."/>
            <person name="Hutchinson M.I."/>
            <person name="Powell A.J."/>
            <person name="Barry K."/>
            <person name="Miller A.N."/>
            <person name="Grigoriev I.V."/>
            <person name="Debuchy R."/>
            <person name="Gladieux P."/>
            <person name="Hiltunen Thoren M."/>
            <person name="Johannesson H."/>
        </authorList>
    </citation>
    <scope>NUCLEOTIDE SEQUENCE</scope>
    <source>
        <strain evidence="1">CBS 232.78</strain>
    </source>
</reference>
<dbReference type="EMBL" id="JAULSW010000002">
    <property type="protein sequence ID" value="KAK3389304.1"/>
    <property type="molecule type" value="Genomic_DNA"/>
</dbReference>
<gene>
    <name evidence="1" type="ORF">B0H63DRAFT_96983</name>
</gene>
<accession>A0AAE0U3K7</accession>
<dbReference type="PANTHER" id="PTHR35043">
    <property type="entry name" value="TRANSCRIPTION FACTOR DOMAIN-CONTAINING PROTEIN"/>
    <property type="match status" value="1"/>
</dbReference>
<sequence length="172" mass="19178">MSCFAIDVARLPNSVAWRLPQGRTRLTLSPKGLLFLSESEPDLIPDIEDKAIQDKSDTCGFSKAIAFYQAVWFCIQFLARTVSQLAGISLLGTSLLESYTFLHVLSTLFVYFWFWREKPQNTTEPTLIPVATGRTESICAALCFRSGIGSQLPCTISKEEKQADLFSGAWLL</sequence>
<dbReference type="AlphaFoldDB" id="A0AAE0U3K7"/>